<dbReference type="GO" id="GO:0005886">
    <property type="term" value="C:plasma membrane"/>
    <property type="evidence" value="ECO:0007669"/>
    <property type="project" value="TreeGrafter"/>
</dbReference>
<dbReference type="EMBL" id="PGOL01001626">
    <property type="protein sequence ID" value="PKI56102.1"/>
    <property type="molecule type" value="Genomic_DNA"/>
</dbReference>
<sequence>MRNTDDRNRLLLSILNVCKDVLGHLPKVVGIDVVEMALWAKTRNNKLEMQSVNNKALIVELDKLLERLRVPSEVKEKKAELEKLKSTFVRRATEFLRNYFASLVDFMISDKSYFSQRGQLKRPDHADLRYKCRTYARLLQHLKSLDKNCLAPLRKAYCSSLNLLLRREAREFANELRASTKASRNPTVWLEGSTGSSQSVNNSDTSTVSEAYAKMLTIFIPLLVDESSFFAHFMCFEVPTLVPSGGVSNENFEKVGTRK</sequence>
<dbReference type="GO" id="GO:0005546">
    <property type="term" value="F:phosphatidylinositol-4,5-bisphosphate binding"/>
    <property type="evidence" value="ECO:0007669"/>
    <property type="project" value="TreeGrafter"/>
</dbReference>
<evidence type="ECO:0000313" key="2">
    <source>
        <dbReference type="Proteomes" id="UP000233551"/>
    </source>
</evidence>
<dbReference type="GO" id="GO:0006887">
    <property type="term" value="P:exocytosis"/>
    <property type="evidence" value="ECO:0007669"/>
    <property type="project" value="TreeGrafter"/>
</dbReference>
<dbReference type="GO" id="GO:0000145">
    <property type="term" value="C:exocyst"/>
    <property type="evidence" value="ECO:0007669"/>
    <property type="project" value="TreeGrafter"/>
</dbReference>
<accession>A0A2I0JIM3</accession>
<keyword evidence="2" id="KW-1185">Reference proteome</keyword>
<name>A0A2I0JIM3_PUNGR</name>
<proteinExistence type="predicted"/>
<gene>
    <name evidence="1" type="ORF">CRG98_023492</name>
</gene>
<dbReference type="STRING" id="22663.A0A2I0JIM3"/>
<dbReference type="GO" id="GO:0006893">
    <property type="term" value="P:Golgi to plasma membrane transport"/>
    <property type="evidence" value="ECO:0007669"/>
    <property type="project" value="TreeGrafter"/>
</dbReference>
<comment type="caution">
    <text evidence="1">The sequence shown here is derived from an EMBL/GenBank/DDBJ whole genome shotgun (WGS) entry which is preliminary data.</text>
</comment>
<dbReference type="PANTHER" id="PTHR16092:SF14">
    <property type="entry name" value="EXOCYST COMPLEX COMPONENT 1 ISOFORM X1"/>
    <property type="match status" value="1"/>
</dbReference>
<dbReference type="AlphaFoldDB" id="A0A2I0JIM3"/>
<reference evidence="1 2" key="1">
    <citation type="submission" date="2017-11" db="EMBL/GenBank/DDBJ databases">
        <title>De-novo sequencing of pomegranate (Punica granatum L.) genome.</title>
        <authorList>
            <person name="Akparov Z."/>
            <person name="Amiraslanov A."/>
            <person name="Hajiyeva S."/>
            <person name="Abbasov M."/>
            <person name="Kaur K."/>
            <person name="Hamwieh A."/>
            <person name="Solovyev V."/>
            <person name="Salamov A."/>
            <person name="Braich B."/>
            <person name="Kosarev P."/>
            <person name="Mahmoud A."/>
            <person name="Hajiyev E."/>
            <person name="Babayeva S."/>
            <person name="Izzatullayeva V."/>
            <person name="Mammadov A."/>
            <person name="Mammadov A."/>
            <person name="Sharifova S."/>
            <person name="Ojaghi J."/>
            <person name="Eynullazada K."/>
            <person name="Bayramov B."/>
            <person name="Abdulazimova A."/>
            <person name="Shahmuradov I."/>
        </authorList>
    </citation>
    <scope>NUCLEOTIDE SEQUENCE [LARGE SCALE GENOMIC DNA]</scope>
    <source>
        <strain evidence="2">cv. AG2017</strain>
        <tissue evidence="1">Leaf</tissue>
    </source>
</reference>
<protein>
    <submittedName>
        <fullName evidence="1">Uncharacterized protein</fullName>
    </submittedName>
</protein>
<organism evidence="1 2">
    <name type="scientific">Punica granatum</name>
    <name type="common">Pomegranate</name>
    <dbReference type="NCBI Taxonomy" id="22663"/>
    <lineage>
        <taxon>Eukaryota</taxon>
        <taxon>Viridiplantae</taxon>
        <taxon>Streptophyta</taxon>
        <taxon>Embryophyta</taxon>
        <taxon>Tracheophyta</taxon>
        <taxon>Spermatophyta</taxon>
        <taxon>Magnoliopsida</taxon>
        <taxon>eudicotyledons</taxon>
        <taxon>Gunneridae</taxon>
        <taxon>Pentapetalae</taxon>
        <taxon>rosids</taxon>
        <taxon>malvids</taxon>
        <taxon>Myrtales</taxon>
        <taxon>Lythraceae</taxon>
        <taxon>Punica</taxon>
    </lineage>
</organism>
<dbReference type="Proteomes" id="UP000233551">
    <property type="component" value="Unassembled WGS sequence"/>
</dbReference>
<dbReference type="PANTHER" id="PTHR16092">
    <property type="entry name" value="SEC3/SYNTAXIN-RELATED"/>
    <property type="match status" value="1"/>
</dbReference>
<evidence type="ECO:0000313" key="1">
    <source>
        <dbReference type="EMBL" id="PKI56102.1"/>
    </source>
</evidence>